<dbReference type="InterPro" id="IPR036661">
    <property type="entry name" value="Luciferase-like_sf"/>
</dbReference>
<evidence type="ECO:0000256" key="1">
    <source>
        <dbReference type="ARBA" id="ARBA00023002"/>
    </source>
</evidence>
<evidence type="ECO:0000313" key="4">
    <source>
        <dbReference type="Proteomes" id="UP001296706"/>
    </source>
</evidence>
<dbReference type="EMBL" id="JAAXKY010000076">
    <property type="protein sequence ID" value="NMH79715.1"/>
    <property type="molecule type" value="Genomic_DNA"/>
</dbReference>
<keyword evidence="4" id="KW-1185">Reference proteome</keyword>
<protein>
    <submittedName>
        <fullName evidence="3">TIGR03854 family LLM class F420-dependent oxidoreductase</fullName>
    </submittedName>
</protein>
<evidence type="ECO:0000313" key="3">
    <source>
        <dbReference type="EMBL" id="NMH79715.1"/>
    </source>
</evidence>
<keyword evidence="1" id="KW-0560">Oxidoreductase</keyword>
<dbReference type="PANTHER" id="PTHR43244:SF1">
    <property type="entry name" value="5,10-METHYLENETETRAHYDROMETHANOPTERIN REDUCTASE"/>
    <property type="match status" value="1"/>
</dbReference>
<accession>A0ABX1RKV0</accession>
<dbReference type="NCBIfam" id="TIGR03854">
    <property type="entry name" value="F420_MSMEG_3544"/>
    <property type="match status" value="1"/>
</dbReference>
<feature type="domain" description="Luciferase-like" evidence="2">
    <location>
        <begin position="18"/>
        <end position="263"/>
    </location>
</feature>
<dbReference type="RefSeq" id="WP_169397781.1">
    <property type="nucleotide sequence ID" value="NZ_BAAAJH010000019.1"/>
</dbReference>
<dbReference type="Proteomes" id="UP001296706">
    <property type="component" value="Unassembled WGS sequence"/>
</dbReference>
<proteinExistence type="predicted"/>
<dbReference type="Gene3D" id="3.20.20.30">
    <property type="entry name" value="Luciferase-like domain"/>
    <property type="match status" value="1"/>
</dbReference>
<dbReference type="InterPro" id="IPR011251">
    <property type="entry name" value="Luciferase-like_dom"/>
</dbReference>
<dbReference type="PANTHER" id="PTHR43244">
    <property type="match status" value="1"/>
</dbReference>
<dbReference type="InterPro" id="IPR022402">
    <property type="entry name" value="F420_OxRdatse_MSMEG3544_pred"/>
</dbReference>
<gene>
    <name evidence="3" type="ORF">HF577_21800</name>
</gene>
<dbReference type="InterPro" id="IPR050564">
    <property type="entry name" value="F420-G6PD/mer"/>
</dbReference>
<sequence>MKVRIGIGSLPLASGPGPGPELAELIDELETRDIDSLWLADTASAPTIDPVVGMAFAAGRTRNLKLGTGVLVLPGRNPALVAAQLASLAALAPRRILPAFGVRSATPADRGLYPVPDGARAALFDEALTVVRRLLSEPRVTHHGRFFHLDDASVAPLPSRPLDLWLGGRAPAGLRRIGRLADGWLGSVVTPAEAGDARAEIERAAEEAGREIEQDHYGTNIAVVPPGAADSDVDAALARVARRRSDIDPALLVPRGWDETREQVRRFVEVGLTKFVIRPAVPIASWRGFLDQFSAELGGLEAELSS</sequence>
<dbReference type="SUPFAM" id="SSF51679">
    <property type="entry name" value="Bacterial luciferase-like"/>
    <property type="match status" value="1"/>
</dbReference>
<evidence type="ECO:0000259" key="2">
    <source>
        <dbReference type="Pfam" id="PF00296"/>
    </source>
</evidence>
<organism evidence="3 4">
    <name type="scientific">Pseudonocardia xinjiangensis</name>
    <dbReference type="NCBI Taxonomy" id="75289"/>
    <lineage>
        <taxon>Bacteria</taxon>
        <taxon>Bacillati</taxon>
        <taxon>Actinomycetota</taxon>
        <taxon>Actinomycetes</taxon>
        <taxon>Pseudonocardiales</taxon>
        <taxon>Pseudonocardiaceae</taxon>
        <taxon>Pseudonocardia</taxon>
    </lineage>
</organism>
<dbReference type="Pfam" id="PF00296">
    <property type="entry name" value="Bac_luciferase"/>
    <property type="match status" value="1"/>
</dbReference>
<name>A0ABX1RKV0_9PSEU</name>
<comment type="caution">
    <text evidence="3">The sequence shown here is derived from an EMBL/GenBank/DDBJ whole genome shotgun (WGS) entry which is preliminary data.</text>
</comment>
<reference evidence="3 4" key="1">
    <citation type="submission" date="2020-04" db="EMBL/GenBank/DDBJ databases">
        <authorList>
            <person name="Klaysubun C."/>
            <person name="Duangmal K."/>
            <person name="Lipun K."/>
        </authorList>
    </citation>
    <scope>NUCLEOTIDE SEQUENCE [LARGE SCALE GENOMIC DNA]</scope>
    <source>
        <strain evidence="3 4">JCM 11839</strain>
    </source>
</reference>